<evidence type="ECO:0000313" key="3">
    <source>
        <dbReference type="Proteomes" id="UP000236654"/>
    </source>
</evidence>
<keyword evidence="3" id="KW-1185">Reference proteome</keyword>
<proteinExistence type="predicted"/>
<evidence type="ECO:0000313" key="2">
    <source>
        <dbReference type="EMBL" id="PKR82074.1"/>
    </source>
</evidence>
<evidence type="ECO:0000256" key="1">
    <source>
        <dbReference type="SAM" id="Phobius"/>
    </source>
</evidence>
<comment type="caution">
    <text evidence="2">The sequence shown here is derived from an EMBL/GenBank/DDBJ whole genome shotgun (WGS) entry which is preliminary data.</text>
</comment>
<dbReference type="RefSeq" id="WP_101333220.1">
    <property type="nucleotide sequence ID" value="NZ_PJNI01000001.1"/>
</dbReference>
<dbReference type="EMBL" id="PJNI01000001">
    <property type="protein sequence ID" value="PKR82074.1"/>
    <property type="molecule type" value="Genomic_DNA"/>
</dbReference>
<keyword evidence="1" id="KW-0472">Membrane</keyword>
<dbReference type="Proteomes" id="UP000236654">
    <property type="component" value="Unassembled WGS sequence"/>
</dbReference>
<feature type="transmembrane region" description="Helical" evidence="1">
    <location>
        <begin position="460"/>
        <end position="479"/>
    </location>
</feature>
<sequence length="551" mass="63879">MKNKRGIYLIVTVILAAVLLVVLLNYSGTSVQDNTQEPTIKSANWNVNFSLNNKDPYGLYAFKELSIASDQFSSFNAYTDYNLLDSILDIDSSLIMYIGTEFLLTQKEIEAVLNSVGYGNDLFLSVDKLPQHLIDQLFKENPLTYKTEIKAPLNCNNQAFDMYYFYENDTLSNFWKLFQTKQLDTTTKVWSSLFKQPNYIEIPYGLGSIFLHLNPIIFTNVQVLRKEGKSYLKEVLKPLKKPHIQWLTFAQKELYPKNNNKHKEDGSLLQVLFKNPAFRWAFILALFGFLLFLLFRSKRRRPIIPAVFNNKNTGYSYVDTLAGIYYNKNKAEKIRTIMRRNIYNAIYAHFYIDLTKNNDQKSRLALAKKTQIPLDEIEQLLSYLESEKEINDEYLVKLNQLQRKFYFQSGIWKEEADKISQSTDFLVYFEKNRSIAIVFLGVLFIVLGFTLLTFSIGAGVLLWPIGVLTIYAGTQMLNVPVIKVSAKQIEVNLLFKKKLIFNVSLIQDIAVKNHNLIIKRKNKSTIKINSSFLDTDQKTIITHIKREIKNK</sequence>
<name>A0A2I0R668_9FLAO</name>
<dbReference type="OrthoDB" id="1111222at2"/>
<protein>
    <recommendedName>
        <fullName evidence="4">DUF4350 domain-containing protein</fullName>
    </recommendedName>
</protein>
<keyword evidence="1" id="KW-1133">Transmembrane helix</keyword>
<feature type="transmembrane region" description="Helical" evidence="1">
    <location>
        <begin position="277"/>
        <end position="295"/>
    </location>
</feature>
<reference evidence="2 3" key="1">
    <citation type="submission" date="2017-12" db="EMBL/GenBank/DDBJ databases">
        <title>The draft genome sequence of Brumimicrobium saltpan LHR20.</title>
        <authorList>
            <person name="Do Z.-J."/>
            <person name="Luo H.-R."/>
        </authorList>
    </citation>
    <scope>NUCLEOTIDE SEQUENCE [LARGE SCALE GENOMIC DNA]</scope>
    <source>
        <strain evidence="2 3">LHR20</strain>
    </source>
</reference>
<feature type="transmembrane region" description="Helical" evidence="1">
    <location>
        <begin position="435"/>
        <end position="454"/>
    </location>
</feature>
<accession>A0A2I0R668</accession>
<keyword evidence="1" id="KW-0812">Transmembrane</keyword>
<gene>
    <name evidence="2" type="ORF">CW751_01685</name>
</gene>
<feature type="transmembrane region" description="Helical" evidence="1">
    <location>
        <begin position="7"/>
        <end position="26"/>
    </location>
</feature>
<organism evidence="2 3">
    <name type="scientific">Brumimicrobium salinarum</name>
    <dbReference type="NCBI Taxonomy" id="2058658"/>
    <lineage>
        <taxon>Bacteria</taxon>
        <taxon>Pseudomonadati</taxon>
        <taxon>Bacteroidota</taxon>
        <taxon>Flavobacteriia</taxon>
        <taxon>Flavobacteriales</taxon>
        <taxon>Crocinitomicaceae</taxon>
        <taxon>Brumimicrobium</taxon>
    </lineage>
</organism>
<evidence type="ECO:0008006" key="4">
    <source>
        <dbReference type="Google" id="ProtNLM"/>
    </source>
</evidence>
<dbReference type="AlphaFoldDB" id="A0A2I0R668"/>